<evidence type="ECO:0000313" key="1">
    <source>
        <dbReference type="EnsemblMetazoa" id="PPA45815.1"/>
    </source>
</evidence>
<dbReference type="EnsemblMetazoa" id="PPA45815.1">
    <property type="protein sequence ID" value="PPA45815.1"/>
    <property type="gene ID" value="WBGene00284184"/>
</dbReference>
<dbReference type="Proteomes" id="UP000005239">
    <property type="component" value="Unassembled WGS sequence"/>
</dbReference>
<evidence type="ECO:0000313" key="2">
    <source>
        <dbReference type="Proteomes" id="UP000005239"/>
    </source>
</evidence>
<reference evidence="2" key="1">
    <citation type="journal article" date="2008" name="Nat. Genet.">
        <title>The Pristionchus pacificus genome provides a unique perspective on nematode lifestyle and parasitism.</title>
        <authorList>
            <person name="Dieterich C."/>
            <person name="Clifton S.W."/>
            <person name="Schuster L.N."/>
            <person name="Chinwalla A."/>
            <person name="Delehaunty K."/>
            <person name="Dinkelacker I."/>
            <person name="Fulton L."/>
            <person name="Fulton R."/>
            <person name="Godfrey J."/>
            <person name="Minx P."/>
            <person name="Mitreva M."/>
            <person name="Roeseler W."/>
            <person name="Tian H."/>
            <person name="Witte H."/>
            <person name="Yang S.P."/>
            <person name="Wilson R.K."/>
            <person name="Sommer R.J."/>
        </authorList>
    </citation>
    <scope>NUCLEOTIDE SEQUENCE [LARGE SCALE GENOMIC DNA]</scope>
    <source>
        <strain evidence="2">PS312</strain>
    </source>
</reference>
<proteinExistence type="predicted"/>
<protein>
    <submittedName>
        <fullName evidence="1">Uncharacterized protein</fullName>
    </submittedName>
</protein>
<accession>A0A8R1Z2U9</accession>
<dbReference type="AlphaFoldDB" id="A0A2A6CL17"/>
<keyword evidence="2" id="KW-1185">Reference proteome</keyword>
<organism evidence="1 2">
    <name type="scientific">Pristionchus pacificus</name>
    <name type="common">Parasitic nematode worm</name>
    <dbReference type="NCBI Taxonomy" id="54126"/>
    <lineage>
        <taxon>Eukaryota</taxon>
        <taxon>Metazoa</taxon>
        <taxon>Ecdysozoa</taxon>
        <taxon>Nematoda</taxon>
        <taxon>Chromadorea</taxon>
        <taxon>Rhabditida</taxon>
        <taxon>Rhabditina</taxon>
        <taxon>Diplogasteromorpha</taxon>
        <taxon>Diplogasteroidea</taxon>
        <taxon>Neodiplogasteridae</taxon>
        <taxon>Pristionchus</taxon>
    </lineage>
</organism>
<reference evidence="1" key="2">
    <citation type="submission" date="2022-06" db="UniProtKB">
        <authorList>
            <consortium name="EnsemblMetazoa"/>
        </authorList>
    </citation>
    <scope>IDENTIFICATION</scope>
    <source>
        <strain evidence="1">PS312</strain>
    </source>
</reference>
<sequence>MFRSIGSQTPNRLTKGGPRQYDALRKFGTAFFHKNDRNAAGCFGPLGRRHPTASRRVDLVSTTPFAIKKGVKETDYDGKIK</sequence>
<gene>
    <name evidence="1" type="primary">WBGene00284184</name>
</gene>
<accession>A0A2A6CL17</accession>
<name>A0A2A6CL17_PRIPA</name>